<feature type="non-terminal residue" evidence="21">
    <location>
        <position position="1"/>
    </location>
</feature>
<comment type="caution">
    <text evidence="21">The sequence shown here is derived from an EMBL/GenBank/DDBJ whole genome shotgun (WGS) entry which is preliminary data.</text>
</comment>
<dbReference type="InterPro" id="IPR020937">
    <property type="entry name" value="SecA_CS"/>
</dbReference>
<dbReference type="PROSITE" id="PS51194">
    <property type="entry name" value="HELICASE_CTER"/>
    <property type="match status" value="1"/>
</dbReference>
<dbReference type="InterPro" id="IPR044722">
    <property type="entry name" value="SecA_SF2_C"/>
</dbReference>
<evidence type="ECO:0000256" key="4">
    <source>
        <dbReference type="ARBA" id="ARBA00022448"/>
    </source>
</evidence>
<dbReference type="FunFam" id="3.40.50.300:FF:000429">
    <property type="entry name" value="Preprotein translocase subunit SecA"/>
    <property type="match status" value="1"/>
</dbReference>
<evidence type="ECO:0000256" key="16">
    <source>
        <dbReference type="RuleBase" id="RU003874"/>
    </source>
</evidence>
<feature type="domain" description="Helicase ATP-binding" evidence="18">
    <location>
        <begin position="1"/>
        <end position="148"/>
    </location>
</feature>
<keyword evidence="9 16" id="KW-0547">Nucleotide-binding</keyword>
<gene>
    <name evidence="21" type="primary">secA</name>
    <name evidence="21" type="ORF">ENG14_03940</name>
</gene>
<dbReference type="Pfam" id="PF07517">
    <property type="entry name" value="SecA_DEAD"/>
    <property type="match status" value="1"/>
</dbReference>
<dbReference type="GO" id="GO:0046872">
    <property type="term" value="F:metal ion binding"/>
    <property type="evidence" value="ECO:0007669"/>
    <property type="project" value="UniProtKB-KW"/>
</dbReference>
<keyword evidence="11 16" id="KW-0067">ATP-binding</keyword>
<evidence type="ECO:0000259" key="18">
    <source>
        <dbReference type="PROSITE" id="PS51192"/>
    </source>
</evidence>
<dbReference type="InterPro" id="IPR011116">
    <property type="entry name" value="SecA_Wing/Scaffold"/>
</dbReference>
<dbReference type="SMART" id="SM00958">
    <property type="entry name" value="SecA_PP_bind"/>
    <property type="match status" value="1"/>
</dbReference>
<dbReference type="GO" id="GO:0043952">
    <property type="term" value="P:protein transport by the Sec complex"/>
    <property type="evidence" value="ECO:0007669"/>
    <property type="project" value="TreeGrafter"/>
</dbReference>
<dbReference type="GO" id="GO:0005524">
    <property type="term" value="F:ATP binding"/>
    <property type="evidence" value="ECO:0007669"/>
    <property type="project" value="UniProtKB-KW"/>
</dbReference>
<dbReference type="Pfam" id="PF01043">
    <property type="entry name" value="SecA_PP_bind"/>
    <property type="match status" value="1"/>
</dbReference>
<keyword evidence="15" id="KW-0472">Membrane</keyword>
<evidence type="ECO:0000256" key="5">
    <source>
        <dbReference type="ARBA" id="ARBA00022475"/>
    </source>
</evidence>
<dbReference type="SMART" id="SM00957">
    <property type="entry name" value="SecA_DEAD"/>
    <property type="match status" value="1"/>
</dbReference>
<dbReference type="GO" id="GO:0006605">
    <property type="term" value="P:protein targeting"/>
    <property type="evidence" value="ECO:0007669"/>
    <property type="project" value="InterPro"/>
</dbReference>
<dbReference type="FunFam" id="3.90.1440.10:FF:000001">
    <property type="entry name" value="Preprotein translocase subunit SecA"/>
    <property type="match status" value="1"/>
</dbReference>
<evidence type="ECO:0000256" key="11">
    <source>
        <dbReference type="ARBA" id="ARBA00022840"/>
    </source>
</evidence>
<dbReference type="AlphaFoldDB" id="A0A7C1AYA3"/>
<protein>
    <recommendedName>
        <fullName evidence="16">Protein translocase subunit SecA</fullName>
    </recommendedName>
</protein>
<dbReference type="PROSITE" id="PS51192">
    <property type="entry name" value="HELICASE_ATP_BIND_1"/>
    <property type="match status" value="1"/>
</dbReference>
<evidence type="ECO:0000313" key="21">
    <source>
        <dbReference type="EMBL" id="HDL90036.1"/>
    </source>
</evidence>
<evidence type="ECO:0000256" key="17">
    <source>
        <dbReference type="SAM" id="MobiDB-lite"/>
    </source>
</evidence>
<evidence type="ECO:0000256" key="2">
    <source>
        <dbReference type="ARBA" id="ARBA00004413"/>
    </source>
</evidence>
<dbReference type="PROSITE" id="PS01312">
    <property type="entry name" value="SECA"/>
    <property type="match status" value="1"/>
</dbReference>
<dbReference type="Gene3D" id="1.10.3060.10">
    <property type="entry name" value="Helical scaffold and wing domains of SecA"/>
    <property type="match status" value="1"/>
</dbReference>
<comment type="similarity">
    <text evidence="3 16">Belongs to the SecA family.</text>
</comment>
<feature type="domain" description="Helicase C-terminal" evidence="19">
    <location>
        <begin position="317"/>
        <end position="478"/>
    </location>
</feature>
<dbReference type="NCBIfam" id="TIGR00963">
    <property type="entry name" value="secA"/>
    <property type="match status" value="1"/>
</dbReference>
<dbReference type="Pfam" id="PF02810">
    <property type="entry name" value="SEC-C"/>
    <property type="match status" value="1"/>
</dbReference>
<evidence type="ECO:0000256" key="8">
    <source>
        <dbReference type="ARBA" id="ARBA00022723"/>
    </source>
</evidence>
<dbReference type="PROSITE" id="PS51196">
    <property type="entry name" value="SECA_MOTOR_DEAD"/>
    <property type="match status" value="1"/>
</dbReference>
<dbReference type="Pfam" id="PF07516">
    <property type="entry name" value="SecA_SW"/>
    <property type="match status" value="1"/>
</dbReference>
<keyword evidence="5" id="KW-1003">Cell membrane</keyword>
<dbReference type="Gene3D" id="3.40.50.300">
    <property type="entry name" value="P-loop containing nucleotide triphosphate hydrolases"/>
    <property type="match status" value="3"/>
</dbReference>
<dbReference type="GO" id="GO:0031522">
    <property type="term" value="C:cell envelope Sec protein transport complex"/>
    <property type="evidence" value="ECO:0007669"/>
    <property type="project" value="TreeGrafter"/>
</dbReference>
<evidence type="ECO:0000256" key="15">
    <source>
        <dbReference type="ARBA" id="ARBA00023136"/>
    </source>
</evidence>
<keyword evidence="14 16" id="KW-0811">Translocation</keyword>
<evidence type="ECO:0000256" key="10">
    <source>
        <dbReference type="ARBA" id="ARBA00022833"/>
    </source>
</evidence>
<dbReference type="PANTHER" id="PTHR30612">
    <property type="entry name" value="SECA INNER MEMBRANE COMPONENT OF SEC PROTEIN SECRETION SYSTEM"/>
    <property type="match status" value="1"/>
</dbReference>
<name>A0A7C1AYA3_9BACT</name>
<keyword evidence="10" id="KW-0862">Zinc</keyword>
<evidence type="ECO:0000259" key="20">
    <source>
        <dbReference type="PROSITE" id="PS51196"/>
    </source>
</evidence>
<dbReference type="SUPFAM" id="SSF81886">
    <property type="entry name" value="Helical scaffold and wing domains of SecA"/>
    <property type="match status" value="1"/>
</dbReference>
<dbReference type="InterPro" id="IPR014018">
    <property type="entry name" value="SecA_motor_DEAD"/>
</dbReference>
<dbReference type="GO" id="GO:0017038">
    <property type="term" value="P:protein import"/>
    <property type="evidence" value="ECO:0007669"/>
    <property type="project" value="InterPro"/>
</dbReference>
<dbReference type="CDD" id="cd18803">
    <property type="entry name" value="SF2_C_secA"/>
    <property type="match status" value="1"/>
</dbReference>
<feature type="region of interest" description="Disordered" evidence="17">
    <location>
        <begin position="693"/>
        <end position="733"/>
    </location>
</feature>
<evidence type="ECO:0000256" key="6">
    <source>
        <dbReference type="ARBA" id="ARBA00022490"/>
    </source>
</evidence>
<dbReference type="InterPro" id="IPR000185">
    <property type="entry name" value="SecA"/>
</dbReference>
<dbReference type="HAMAP" id="MF_01382">
    <property type="entry name" value="SecA"/>
    <property type="match status" value="1"/>
</dbReference>
<dbReference type="GO" id="GO:0005886">
    <property type="term" value="C:plasma membrane"/>
    <property type="evidence" value="ECO:0007669"/>
    <property type="project" value="UniProtKB-SubCell"/>
</dbReference>
<dbReference type="Proteomes" id="UP000886355">
    <property type="component" value="Unassembled WGS sequence"/>
</dbReference>
<dbReference type="NCBIfam" id="NF006630">
    <property type="entry name" value="PRK09200.1"/>
    <property type="match status" value="1"/>
</dbReference>
<keyword evidence="12 16" id="KW-0653">Protein transport</keyword>
<dbReference type="InterPro" id="IPR014001">
    <property type="entry name" value="Helicase_ATP-bd"/>
</dbReference>
<dbReference type="SUPFAM" id="SSF52540">
    <property type="entry name" value="P-loop containing nucleoside triphosphate hydrolases"/>
    <property type="match status" value="2"/>
</dbReference>
<dbReference type="PANTHER" id="PTHR30612:SF0">
    <property type="entry name" value="CHLOROPLAST PROTEIN-TRANSPORTING ATPASE"/>
    <property type="match status" value="1"/>
</dbReference>
<sequence>AEMKTGEGKTLVATMPVYLNALLGKGVHVVTVNDYLAGRDSEWMGKIYRFLGLSVGCIVHGLDDKERKEAYSCDVTYGTNNEFGFDYLRDNMKFRLEDMVQRELYYAIVDEVDSILIDEARTPLIISGPSEKSTELYYRINRIIPKLRRDIHFSVDEKSNAVTLTEEGVARVEELLGVENLYDPRNIDLLHHVNQALKAHHLFKKDVHYVVKGGKVIIVDEFTGRLMPGRRYSDGLHQALEAKEGVRIENENQTLATITFQNYFRMYEKLAGMTGTAETEAEEFAKIYNLDVIVIPTHKKMIRVDYPDCIYKTEKEKFRAVVREIKELHKQGRPVLVGTVSIEKSERLSAMLKREGIPHQVLNAKHHEKEAQIIAKAGQRGAVTIATNMAGRGTDIVLGEGVAELGGLHVIGTERHESRRIDNQLRGRSGRQGDPGSSRFYLSLEDDLMRIFASDRIARLMDKVGMEEDVPIENRLVTRAIENAQKQVEAHNFSIRKQLLEFDDVMNQQREVIYNQRREALAGGNLREVILDMVHDVVDALVSEYCSNELSPDEWDLDRLQREVYQTFGIILDTSRLQELSSSDDVMDFVFRMAENRYCERETEIGEEIFRQLESFILLQNVDNHWKDHLLSMDHLKEGIGLRGYGQEDPLVAYKREAHQLFDEMIQRIKFDTVRMLYHVQVQREEEVRELRREQESQPMYYGGGEGGVSKTPVRKKKKVGRNDPCPCGSGKKYKKCCGR</sequence>
<comment type="cofactor">
    <cofactor evidence="1">
        <name>Zn(2+)</name>
        <dbReference type="ChEBI" id="CHEBI:29105"/>
    </cofactor>
</comment>
<comment type="subcellular location">
    <subcellularLocation>
        <location evidence="2">Cell membrane</location>
        <topology evidence="2">Peripheral membrane protein</topology>
        <orientation evidence="2">Cytoplasmic side</orientation>
    </subcellularLocation>
</comment>
<dbReference type="PRINTS" id="PR00906">
    <property type="entry name" value="SECA"/>
</dbReference>
<evidence type="ECO:0000256" key="14">
    <source>
        <dbReference type="ARBA" id="ARBA00023010"/>
    </source>
</evidence>
<dbReference type="InterPro" id="IPR011130">
    <property type="entry name" value="SecA_preprotein_X-link_dom"/>
</dbReference>
<evidence type="ECO:0000259" key="19">
    <source>
        <dbReference type="PROSITE" id="PS51194"/>
    </source>
</evidence>
<dbReference type="InterPro" id="IPR004027">
    <property type="entry name" value="SEC_C_motif"/>
</dbReference>
<dbReference type="Pfam" id="PF21090">
    <property type="entry name" value="P-loop_SecA"/>
    <property type="match status" value="2"/>
</dbReference>
<dbReference type="GO" id="GO:0006886">
    <property type="term" value="P:intracellular protein transport"/>
    <property type="evidence" value="ECO:0007669"/>
    <property type="project" value="InterPro"/>
</dbReference>
<evidence type="ECO:0000256" key="7">
    <source>
        <dbReference type="ARBA" id="ARBA00022519"/>
    </source>
</evidence>
<evidence type="ECO:0000256" key="13">
    <source>
        <dbReference type="ARBA" id="ARBA00022967"/>
    </source>
</evidence>
<dbReference type="SUPFAM" id="SSF81767">
    <property type="entry name" value="Pre-protein crosslinking domain of SecA"/>
    <property type="match status" value="1"/>
</dbReference>
<dbReference type="InterPro" id="IPR001650">
    <property type="entry name" value="Helicase_C-like"/>
</dbReference>
<dbReference type="InterPro" id="IPR036266">
    <property type="entry name" value="SecA_Wing/Scaffold_sf"/>
</dbReference>
<proteinExistence type="inferred from homology"/>
<keyword evidence="4 16" id="KW-0813">Transport</keyword>
<reference evidence="21" key="1">
    <citation type="journal article" date="2020" name="mSystems">
        <title>Genome- and Community-Level Interaction Insights into Carbon Utilization and Element Cycling Functions of Hydrothermarchaeota in Hydrothermal Sediment.</title>
        <authorList>
            <person name="Zhou Z."/>
            <person name="Liu Y."/>
            <person name="Xu W."/>
            <person name="Pan J."/>
            <person name="Luo Z.H."/>
            <person name="Li M."/>
        </authorList>
    </citation>
    <scope>NUCLEOTIDE SEQUENCE [LARGE SCALE GENOMIC DNA]</scope>
    <source>
        <strain evidence="21">HyVt-19</strain>
    </source>
</reference>
<feature type="domain" description="SecA family profile" evidence="20">
    <location>
        <begin position="1"/>
        <end position="473"/>
    </location>
</feature>
<dbReference type="EMBL" id="DQZW01000187">
    <property type="protein sequence ID" value="HDL90036.1"/>
    <property type="molecule type" value="Genomic_DNA"/>
</dbReference>
<dbReference type="FunFam" id="1.10.3060.10:FF:000003">
    <property type="entry name" value="Protein translocase subunit SecA"/>
    <property type="match status" value="1"/>
</dbReference>
<evidence type="ECO:0000256" key="9">
    <source>
        <dbReference type="ARBA" id="ARBA00022741"/>
    </source>
</evidence>
<accession>A0A7C1AYA3</accession>
<dbReference type="Gene3D" id="3.90.1440.10">
    <property type="entry name" value="SecA, preprotein cross-linking domain"/>
    <property type="match status" value="1"/>
</dbReference>
<keyword evidence="13" id="KW-1278">Translocase</keyword>
<organism evidence="21">
    <name type="scientific">Thermodesulforhabdus norvegica</name>
    <dbReference type="NCBI Taxonomy" id="39841"/>
    <lineage>
        <taxon>Bacteria</taxon>
        <taxon>Pseudomonadati</taxon>
        <taxon>Thermodesulfobacteriota</taxon>
        <taxon>Syntrophobacteria</taxon>
        <taxon>Syntrophobacterales</taxon>
        <taxon>Thermodesulforhabdaceae</taxon>
        <taxon>Thermodesulforhabdus</taxon>
    </lineage>
</organism>
<dbReference type="InterPro" id="IPR011115">
    <property type="entry name" value="SecA_DEAD"/>
</dbReference>
<dbReference type="CDD" id="cd17928">
    <property type="entry name" value="DEXDc_SecA"/>
    <property type="match status" value="1"/>
</dbReference>
<evidence type="ECO:0000256" key="1">
    <source>
        <dbReference type="ARBA" id="ARBA00001947"/>
    </source>
</evidence>
<dbReference type="InterPro" id="IPR036670">
    <property type="entry name" value="SecA_X-link_sf"/>
</dbReference>
<evidence type="ECO:0000256" key="3">
    <source>
        <dbReference type="ARBA" id="ARBA00007650"/>
    </source>
</evidence>
<keyword evidence="8" id="KW-0479">Metal-binding</keyword>
<keyword evidence="7" id="KW-0997">Cell inner membrane</keyword>
<dbReference type="GO" id="GO:0005829">
    <property type="term" value="C:cytosol"/>
    <property type="evidence" value="ECO:0007669"/>
    <property type="project" value="TreeGrafter"/>
</dbReference>
<evidence type="ECO:0000256" key="12">
    <source>
        <dbReference type="ARBA" id="ARBA00022927"/>
    </source>
</evidence>
<keyword evidence="6" id="KW-0963">Cytoplasm</keyword>
<dbReference type="InterPro" id="IPR027417">
    <property type="entry name" value="P-loop_NTPase"/>
</dbReference>